<comment type="caution">
    <text evidence="2">The sequence shown here is derived from an EMBL/GenBank/DDBJ whole genome shotgun (WGS) entry which is preliminary data.</text>
</comment>
<feature type="compositionally biased region" description="Basic and acidic residues" evidence="1">
    <location>
        <begin position="87"/>
        <end position="100"/>
    </location>
</feature>
<dbReference type="Proteomes" id="UP000701801">
    <property type="component" value="Unassembled WGS sequence"/>
</dbReference>
<name>A0A9N9LI07_9HELO</name>
<accession>A0A9N9LI07</accession>
<dbReference type="AlphaFoldDB" id="A0A9N9LI07"/>
<evidence type="ECO:0000313" key="3">
    <source>
        <dbReference type="Proteomes" id="UP000701801"/>
    </source>
</evidence>
<protein>
    <submittedName>
        <fullName evidence="2">Uncharacterized protein</fullName>
    </submittedName>
</protein>
<sequence length="120" mass="12874">MSPRKVPPDEFWVCCRIVGVTAGKRVFSISCGTPLPTNESTCTECTHYRCGGCTVWARQVVQVHAAKGGKRRSGSEGAGACFGSESENERERGGGEKESAESSGNEEVLELEEEEGVSCR</sequence>
<feature type="compositionally biased region" description="Acidic residues" evidence="1">
    <location>
        <begin position="107"/>
        <end position="120"/>
    </location>
</feature>
<feature type="region of interest" description="Disordered" evidence="1">
    <location>
        <begin position="66"/>
        <end position="120"/>
    </location>
</feature>
<evidence type="ECO:0000256" key="1">
    <source>
        <dbReference type="SAM" id="MobiDB-lite"/>
    </source>
</evidence>
<evidence type="ECO:0000313" key="2">
    <source>
        <dbReference type="EMBL" id="CAG8975845.1"/>
    </source>
</evidence>
<gene>
    <name evidence="2" type="ORF">HYALB_00010241</name>
</gene>
<proteinExistence type="predicted"/>
<dbReference type="EMBL" id="CAJVRM010000153">
    <property type="protein sequence ID" value="CAG8975845.1"/>
    <property type="molecule type" value="Genomic_DNA"/>
</dbReference>
<organism evidence="2 3">
    <name type="scientific">Hymenoscyphus albidus</name>
    <dbReference type="NCBI Taxonomy" id="595503"/>
    <lineage>
        <taxon>Eukaryota</taxon>
        <taxon>Fungi</taxon>
        <taxon>Dikarya</taxon>
        <taxon>Ascomycota</taxon>
        <taxon>Pezizomycotina</taxon>
        <taxon>Leotiomycetes</taxon>
        <taxon>Helotiales</taxon>
        <taxon>Helotiaceae</taxon>
        <taxon>Hymenoscyphus</taxon>
    </lineage>
</organism>
<reference evidence="2" key="1">
    <citation type="submission" date="2021-07" db="EMBL/GenBank/DDBJ databases">
        <authorList>
            <person name="Durling M."/>
        </authorList>
    </citation>
    <scope>NUCLEOTIDE SEQUENCE</scope>
</reference>
<keyword evidence="3" id="KW-1185">Reference proteome</keyword>